<dbReference type="Proteomes" id="UP000593568">
    <property type="component" value="Unassembled WGS sequence"/>
</dbReference>
<evidence type="ECO:0000313" key="2">
    <source>
        <dbReference type="Proteomes" id="UP000593568"/>
    </source>
</evidence>
<name>A0A7J9E1U0_9ROSI</name>
<reference evidence="1 2" key="1">
    <citation type="journal article" date="2019" name="Genome Biol. Evol.">
        <title>Insights into the evolution of the New World diploid cottons (Gossypium, subgenus Houzingenia) based on genome sequencing.</title>
        <authorList>
            <person name="Grover C.E."/>
            <person name="Arick M.A. 2nd"/>
            <person name="Thrash A."/>
            <person name="Conover J.L."/>
            <person name="Sanders W.S."/>
            <person name="Peterson D.G."/>
            <person name="Frelichowski J.E."/>
            <person name="Scheffler J.A."/>
            <person name="Scheffler B.E."/>
            <person name="Wendel J.F."/>
        </authorList>
    </citation>
    <scope>NUCLEOTIDE SEQUENCE [LARGE SCALE GENOMIC DNA]</scope>
    <source>
        <strain evidence="1">8</strain>
        <tissue evidence="1">Leaf</tissue>
    </source>
</reference>
<dbReference type="EMBL" id="JABEZW010000006">
    <property type="protein sequence ID" value="MBA0766734.1"/>
    <property type="molecule type" value="Genomic_DNA"/>
</dbReference>
<keyword evidence="2" id="KW-1185">Reference proteome</keyword>
<accession>A0A7J9E1U0</accession>
<comment type="caution">
    <text evidence="1">The sequence shown here is derived from an EMBL/GenBank/DDBJ whole genome shotgun (WGS) entry which is preliminary data.</text>
</comment>
<proteinExistence type="predicted"/>
<evidence type="ECO:0000313" key="1">
    <source>
        <dbReference type="EMBL" id="MBA0766734.1"/>
    </source>
</evidence>
<dbReference type="AlphaFoldDB" id="A0A7J9E1U0"/>
<organism evidence="1 2">
    <name type="scientific">Gossypium trilobum</name>
    <dbReference type="NCBI Taxonomy" id="34281"/>
    <lineage>
        <taxon>Eukaryota</taxon>
        <taxon>Viridiplantae</taxon>
        <taxon>Streptophyta</taxon>
        <taxon>Embryophyta</taxon>
        <taxon>Tracheophyta</taxon>
        <taxon>Spermatophyta</taxon>
        <taxon>Magnoliopsida</taxon>
        <taxon>eudicotyledons</taxon>
        <taxon>Gunneridae</taxon>
        <taxon>Pentapetalae</taxon>
        <taxon>rosids</taxon>
        <taxon>malvids</taxon>
        <taxon>Malvales</taxon>
        <taxon>Malvaceae</taxon>
        <taxon>Malvoideae</taxon>
        <taxon>Gossypium</taxon>
    </lineage>
</organism>
<sequence length="73" mass="7994">MSLNLIGTRFYYSDSKNNFWSSSCGNLITIFGNETNNLIGGFLQPICRINNKTSSIVGCPLIIPTGLSSFLQT</sequence>
<protein>
    <submittedName>
        <fullName evidence="1">Uncharacterized protein</fullName>
    </submittedName>
</protein>
<gene>
    <name evidence="1" type="ORF">Gotri_015751</name>
</gene>